<dbReference type="SUPFAM" id="SSF52540">
    <property type="entry name" value="P-loop containing nucleoside triphosphate hydrolases"/>
    <property type="match status" value="1"/>
</dbReference>
<dbReference type="Gene3D" id="3.40.50.300">
    <property type="entry name" value="P-loop containing nucleotide triphosphate hydrolases"/>
    <property type="match status" value="1"/>
</dbReference>
<accession>A0A1T4KJA3</accession>
<protein>
    <submittedName>
        <fullName evidence="2">DNA replication protein DnaC</fullName>
    </submittedName>
</protein>
<evidence type="ECO:0000313" key="2">
    <source>
        <dbReference type="EMBL" id="SJZ42512.1"/>
    </source>
</evidence>
<dbReference type="CDD" id="cd00009">
    <property type="entry name" value="AAA"/>
    <property type="match status" value="1"/>
</dbReference>
<dbReference type="InterPro" id="IPR002611">
    <property type="entry name" value="IstB_ATP-bd"/>
</dbReference>
<proteinExistence type="predicted"/>
<dbReference type="InterPro" id="IPR027417">
    <property type="entry name" value="P-loop_NTPase"/>
</dbReference>
<feature type="domain" description="IstB-like ATP-binding" evidence="1">
    <location>
        <begin position="36"/>
        <end position="141"/>
    </location>
</feature>
<dbReference type="AlphaFoldDB" id="A0A1T4KJA3"/>
<reference evidence="2 3" key="1">
    <citation type="submission" date="2017-02" db="EMBL/GenBank/DDBJ databases">
        <authorList>
            <person name="Peterson S.W."/>
        </authorList>
    </citation>
    <scope>NUCLEOTIDE SEQUENCE [LARGE SCALE GENOMIC DNA]</scope>
    <source>
        <strain evidence="2 3">ATCC 700135</strain>
    </source>
</reference>
<dbReference type="EMBL" id="FUWL01000005">
    <property type="protein sequence ID" value="SJZ42512.1"/>
    <property type="molecule type" value="Genomic_DNA"/>
</dbReference>
<dbReference type="Proteomes" id="UP000189956">
    <property type="component" value="Unassembled WGS sequence"/>
</dbReference>
<organism evidence="2 3">
    <name type="scientific">Porphyromonas cangingivalis</name>
    <dbReference type="NCBI Taxonomy" id="36874"/>
    <lineage>
        <taxon>Bacteria</taxon>
        <taxon>Pseudomonadati</taxon>
        <taxon>Bacteroidota</taxon>
        <taxon>Bacteroidia</taxon>
        <taxon>Bacteroidales</taxon>
        <taxon>Porphyromonadaceae</taxon>
        <taxon>Porphyromonas</taxon>
    </lineage>
</organism>
<dbReference type="Pfam" id="PF01695">
    <property type="entry name" value="IstB_IS21"/>
    <property type="match status" value="1"/>
</dbReference>
<sequence>MYGMECGTGKTTFARAICSLMNYFYDNKSPYPNLRTVARQVTAIDLCKSYIDDKEQYRRYAACDTLFIDDMGIDPASVKDFGNEYSPLLELLYKRYDNRRTTIITSNISDTQIRERYGARIDDRLREVCAKINFQGESYRK</sequence>
<evidence type="ECO:0000259" key="1">
    <source>
        <dbReference type="Pfam" id="PF01695"/>
    </source>
</evidence>
<dbReference type="GO" id="GO:0005524">
    <property type="term" value="F:ATP binding"/>
    <property type="evidence" value="ECO:0007669"/>
    <property type="project" value="InterPro"/>
</dbReference>
<name>A0A1T4KJA3_PORCN</name>
<evidence type="ECO:0000313" key="3">
    <source>
        <dbReference type="Proteomes" id="UP000189956"/>
    </source>
</evidence>
<gene>
    <name evidence="2" type="ORF">SAMN02745205_00754</name>
</gene>